<dbReference type="InterPro" id="IPR008756">
    <property type="entry name" value="Peptidase_M56"/>
</dbReference>
<feature type="domain" description="Peptidase M56" evidence="3">
    <location>
        <begin position="120"/>
        <end position="248"/>
    </location>
</feature>
<dbReference type="PROSITE" id="PS52016">
    <property type="entry name" value="TONB_DEPENDENT_REC_3"/>
    <property type="match status" value="1"/>
</dbReference>
<keyword evidence="5" id="KW-1185">Reference proteome</keyword>
<comment type="caution">
    <text evidence="4">The sequence shown here is derived from an EMBL/GenBank/DDBJ whole genome shotgun (WGS) entry which is preliminary data.</text>
</comment>
<evidence type="ECO:0000259" key="3">
    <source>
        <dbReference type="Pfam" id="PF05569"/>
    </source>
</evidence>
<feature type="transmembrane region" description="Helical" evidence="2">
    <location>
        <begin position="34"/>
        <end position="54"/>
    </location>
</feature>
<proteinExistence type="inferred from homology"/>
<feature type="transmembrane region" description="Helical" evidence="2">
    <location>
        <begin position="6"/>
        <end position="22"/>
    </location>
</feature>
<keyword evidence="1" id="KW-1134">Transmembrane beta strand</keyword>
<keyword evidence="1" id="KW-0998">Cell outer membrane</keyword>
<sequence length="618" mass="69989">MEYLLKSSAIIVLFYLCYKLFLQRETFFTSNRWFLITGLFTAIAIPFIVIPVYIEYTPVAQNFIAVGKIIETQQTEQPFNYMQLLPLAYSIGVVVLLLKFGIELFSLFSLLKKNSLEKSENHYYIKTSKSIAPFSFFNYIVYNPSHFNPEELKHIINHEKVHSKQFHSIDIIITHLATILFWFNPFMWLYKKALQQNLEFIADQEAQHVSSCEKSYQMLLVKASTNSNQLALANNFYTSLIKKRIVMLHKSKSNKLRAWKYILILPALALFLMSFNTKTVYIEKVIPIETPIIDYATVEGLDATEQPKIATTQKQTKAITTTAKGTSTKKAATVKSKTAKSTTSILADTEMFLITKDFTDADFDNLKSKLESNGASVKFKGIKRNKSNEITAIKIDIEYKNSNANYHVKGDEPIADIKIALDEDGKSVAIGHVENSLKNIHFVSDDGKVKFSQNNGNNVVFISKDDDNVHADKKVIVKQNVKTTTNGKSNTVIEIKTDDDNVQVIELNEDTDNEENVFVVKKDKDNVWVTKDVKTIVLTDEDGKDVEIIASENGNNTLAYSNGNPLFILDGKEVSRKELKDIDPKTIKEVEVLKGEKAVEKYGDKAKDGVVIIITKKN</sequence>
<name>A0ABN1JL44_9FLAO</name>
<keyword evidence="1 2" id="KW-0472">Membrane</keyword>
<dbReference type="InterPro" id="IPR039426">
    <property type="entry name" value="TonB-dep_rcpt-like"/>
</dbReference>
<gene>
    <name evidence="4" type="ORF">GCM10009431_13670</name>
</gene>
<dbReference type="SUPFAM" id="SSF56935">
    <property type="entry name" value="Porins"/>
    <property type="match status" value="1"/>
</dbReference>
<evidence type="ECO:0000313" key="4">
    <source>
        <dbReference type="EMBL" id="GAA0742058.1"/>
    </source>
</evidence>
<keyword evidence="1 2" id="KW-0812">Transmembrane</keyword>
<dbReference type="CDD" id="cd07341">
    <property type="entry name" value="M56_BlaR1_MecR1_like"/>
    <property type="match status" value="1"/>
</dbReference>
<comment type="similarity">
    <text evidence="1">Belongs to the TonB-dependent receptor family.</text>
</comment>
<evidence type="ECO:0000256" key="2">
    <source>
        <dbReference type="SAM" id="Phobius"/>
    </source>
</evidence>
<evidence type="ECO:0000256" key="1">
    <source>
        <dbReference type="PROSITE-ProRule" id="PRU01360"/>
    </source>
</evidence>
<dbReference type="InterPro" id="IPR037066">
    <property type="entry name" value="Plug_dom_sf"/>
</dbReference>
<dbReference type="Proteomes" id="UP001500736">
    <property type="component" value="Unassembled WGS sequence"/>
</dbReference>
<feature type="transmembrane region" description="Helical" evidence="2">
    <location>
        <begin position="87"/>
        <end position="111"/>
    </location>
</feature>
<comment type="subcellular location">
    <subcellularLocation>
        <location evidence="1">Cell outer membrane</location>
        <topology evidence="1">Multi-pass membrane protein</topology>
    </subcellularLocation>
</comment>
<dbReference type="RefSeq" id="WP_343796910.1">
    <property type="nucleotide sequence ID" value="NZ_BAAAGF010000002.1"/>
</dbReference>
<keyword evidence="2" id="KW-1133">Transmembrane helix</keyword>
<dbReference type="EMBL" id="BAAAGF010000002">
    <property type="protein sequence ID" value="GAA0742058.1"/>
    <property type="molecule type" value="Genomic_DNA"/>
</dbReference>
<feature type="transmembrane region" description="Helical" evidence="2">
    <location>
        <begin position="171"/>
        <end position="190"/>
    </location>
</feature>
<evidence type="ECO:0000313" key="5">
    <source>
        <dbReference type="Proteomes" id="UP001500736"/>
    </source>
</evidence>
<accession>A0ABN1JL44</accession>
<keyword evidence="1" id="KW-0813">Transport</keyword>
<organism evidence="4 5">
    <name type="scientific">Gaetbulibacter jejuensis</name>
    <dbReference type="NCBI Taxonomy" id="584607"/>
    <lineage>
        <taxon>Bacteria</taxon>
        <taxon>Pseudomonadati</taxon>
        <taxon>Bacteroidota</taxon>
        <taxon>Flavobacteriia</taxon>
        <taxon>Flavobacteriales</taxon>
        <taxon>Flavobacteriaceae</taxon>
        <taxon>Gaetbulibacter</taxon>
    </lineage>
</organism>
<dbReference type="PANTHER" id="PTHR34978">
    <property type="entry name" value="POSSIBLE SENSOR-TRANSDUCER PROTEIN BLAR"/>
    <property type="match status" value="1"/>
</dbReference>
<dbReference type="InterPro" id="IPR052173">
    <property type="entry name" value="Beta-lactam_resp_regulator"/>
</dbReference>
<reference evidence="4 5" key="1">
    <citation type="journal article" date="2019" name="Int. J. Syst. Evol. Microbiol.">
        <title>The Global Catalogue of Microorganisms (GCM) 10K type strain sequencing project: providing services to taxonomists for standard genome sequencing and annotation.</title>
        <authorList>
            <consortium name="The Broad Institute Genomics Platform"/>
            <consortium name="The Broad Institute Genome Sequencing Center for Infectious Disease"/>
            <person name="Wu L."/>
            <person name="Ma J."/>
        </authorList>
    </citation>
    <scope>NUCLEOTIDE SEQUENCE [LARGE SCALE GENOMIC DNA]</scope>
    <source>
        <strain evidence="4 5">JCM 15976</strain>
    </source>
</reference>
<dbReference type="Pfam" id="PF05569">
    <property type="entry name" value="Peptidase_M56"/>
    <property type="match status" value="1"/>
</dbReference>
<dbReference type="PANTHER" id="PTHR34978:SF3">
    <property type="entry name" value="SLR0241 PROTEIN"/>
    <property type="match status" value="1"/>
</dbReference>
<protein>
    <recommendedName>
        <fullName evidence="3">Peptidase M56 domain-containing protein</fullName>
    </recommendedName>
</protein>
<dbReference type="Gene3D" id="2.170.130.10">
    <property type="entry name" value="TonB-dependent receptor, plug domain"/>
    <property type="match status" value="1"/>
</dbReference>